<evidence type="ECO:0000256" key="14">
    <source>
        <dbReference type="RuleBase" id="RU003857"/>
    </source>
</evidence>
<dbReference type="GeneID" id="106811853"/>
<comment type="subcellular location">
    <subcellularLocation>
        <location evidence="1">Cell membrane</location>
        <topology evidence="1">Multi-pass membrane protein</topology>
    </subcellularLocation>
</comment>
<evidence type="ECO:0000313" key="18">
    <source>
        <dbReference type="Proteomes" id="UP000695022"/>
    </source>
</evidence>
<keyword evidence="2 14" id="KW-0813">Transport</keyword>
<keyword evidence="6" id="KW-0479">Metal-binding</keyword>
<keyword evidence="7" id="KW-0631">Potassium channel</keyword>
<proteinExistence type="inferred from homology"/>
<gene>
    <name evidence="19" type="primary">LOC106811853</name>
</gene>
<keyword evidence="12 14" id="KW-0407">Ion channel</keyword>
<keyword evidence="3" id="KW-1003">Cell membrane</keyword>
<evidence type="ECO:0000256" key="5">
    <source>
        <dbReference type="ARBA" id="ARBA00022692"/>
    </source>
</evidence>
<reference evidence="19" key="1">
    <citation type="submission" date="2025-08" db="UniProtKB">
        <authorList>
            <consortium name="RefSeq"/>
        </authorList>
    </citation>
    <scope>IDENTIFICATION</scope>
</reference>
<dbReference type="InterPro" id="IPR005410">
    <property type="entry name" value="2pore_dom_K_chnl_THIK"/>
</dbReference>
<feature type="transmembrane region" description="Helical" evidence="16">
    <location>
        <begin position="19"/>
        <end position="40"/>
    </location>
</feature>
<evidence type="ECO:0000256" key="3">
    <source>
        <dbReference type="ARBA" id="ARBA00022475"/>
    </source>
</evidence>
<evidence type="ECO:0000256" key="2">
    <source>
        <dbReference type="ARBA" id="ARBA00022448"/>
    </source>
</evidence>
<evidence type="ECO:0000256" key="11">
    <source>
        <dbReference type="ARBA" id="ARBA00023136"/>
    </source>
</evidence>
<keyword evidence="9 16" id="KW-1133">Transmembrane helix</keyword>
<evidence type="ECO:0000313" key="19">
    <source>
        <dbReference type="RefSeq" id="XP_014671058.1"/>
    </source>
</evidence>
<accession>A0ABM1EFT7</accession>
<protein>
    <submittedName>
        <fullName evidence="19">Potassium channel subfamily K member 13-like</fullName>
    </submittedName>
</protein>
<dbReference type="RefSeq" id="XP_014671058.1">
    <property type="nucleotide sequence ID" value="XM_014815572.1"/>
</dbReference>
<evidence type="ECO:0000256" key="1">
    <source>
        <dbReference type="ARBA" id="ARBA00004651"/>
    </source>
</evidence>
<comment type="catalytic activity">
    <reaction evidence="13">
        <text>K(+)(in) = K(+)(out)</text>
        <dbReference type="Rhea" id="RHEA:29463"/>
        <dbReference type="ChEBI" id="CHEBI:29103"/>
    </reaction>
</comment>
<keyword evidence="10 14" id="KW-0406">Ion transport</keyword>
<feature type="transmembrane region" description="Helical" evidence="16">
    <location>
        <begin position="240"/>
        <end position="259"/>
    </location>
</feature>
<dbReference type="PRINTS" id="PR01333">
    <property type="entry name" value="2POREKCHANEL"/>
</dbReference>
<dbReference type="PRINTS" id="PR01588">
    <property type="entry name" value="THIKCHANNEL"/>
</dbReference>
<dbReference type="PANTHER" id="PTHR11003">
    <property type="entry name" value="POTASSIUM CHANNEL, SUBFAMILY K"/>
    <property type="match status" value="1"/>
</dbReference>
<evidence type="ECO:0000256" key="6">
    <source>
        <dbReference type="ARBA" id="ARBA00022723"/>
    </source>
</evidence>
<evidence type="ECO:0000256" key="8">
    <source>
        <dbReference type="ARBA" id="ARBA00022882"/>
    </source>
</evidence>
<dbReference type="Pfam" id="PF07885">
    <property type="entry name" value="Ion_trans_2"/>
    <property type="match status" value="2"/>
</dbReference>
<evidence type="ECO:0000256" key="12">
    <source>
        <dbReference type="ARBA" id="ARBA00023303"/>
    </source>
</evidence>
<dbReference type="Proteomes" id="UP000695022">
    <property type="component" value="Unplaced"/>
</dbReference>
<name>A0ABM1EFT7_PRICU</name>
<evidence type="ECO:0000259" key="17">
    <source>
        <dbReference type="Pfam" id="PF07885"/>
    </source>
</evidence>
<evidence type="ECO:0000256" key="4">
    <source>
        <dbReference type="ARBA" id="ARBA00022538"/>
    </source>
</evidence>
<dbReference type="PANTHER" id="PTHR11003:SF10">
    <property type="entry name" value="POTASSIUM CHANNEL DOMAIN-CONTAINING PROTEIN"/>
    <property type="match status" value="1"/>
</dbReference>
<dbReference type="Gene3D" id="1.10.287.70">
    <property type="match status" value="1"/>
</dbReference>
<keyword evidence="4" id="KW-0633">Potassium transport</keyword>
<keyword evidence="11 16" id="KW-0472">Membrane</keyword>
<feature type="transmembrane region" description="Helical" evidence="16">
    <location>
        <begin position="125"/>
        <end position="144"/>
    </location>
</feature>
<keyword evidence="18" id="KW-1185">Reference proteome</keyword>
<feature type="transmembrane region" description="Helical" evidence="16">
    <location>
        <begin position="271"/>
        <end position="295"/>
    </location>
</feature>
<sequence length="427" mass="46697">MAQGGWCEAIQLREDNARFLLLAVVMVFYMVAGALLFQYLEQESELRAVESYRNTYAHFVALYPDVNASELSVLLQAHGNASTKNLLDKRPRWDFGGAFYFVATIVTTIGFGMTTPQTIAGKVAMMCYGLLGCAGGILFFNLFLERIISFLAFVLRAYHEGRLRAKGLLQDRGGGGGGAGERRASEGSRGSDGGEVDSLDSWKPSVYWVMVYLFLGATCIACVASAVYAHVEGWSYFDSLYYCLVTYTTIGFGDMVSAQRPSAETNILYGVANFLFIVFGSSCVYSLLNVISIVIKQCLNWLIMKLNFRLVCYSKQKPLISTKRNAVAPIASTSRRLGDGGVGISTIDAESVTIDSDMERLGSGEMISMRDMLATNKVSLAVMQKQLYETAQRAHHHPEHYSIVSSSGLSGVIGPLAILNEKLGEDA</sequence>
<evidence type="ECO:0000256" key="10">
    <source>
        <dbReference type="ARBA" id="ARBA00023065"/>
    </source>
</evidence>
<feature type="transmembrane region" description="Helical" evidence="16">
    <location>
        <begin position="206"/>
        <end position="228"/>
    </location>
</feature>
<comment type="similarity">
    <text evidence="14">Belongs to the two pore domain potassium channel (TC 1.A.1.8) family.</text>
</comment>
<keyword evidence="8" id="KW-0851">Voltage-gated channel</keyword>
<feature type="domain" description="Potassium channel" evidence="17">
    <location>
        <begin position="220"/>
        <end position="295"/>
    </location>
</feature>
<dbReference type="InterPro" id="IPR003280">
    <property type="entry name" value="2pore_dom_K_chnl"/>
</dbReference>
<organism evidence="18 19">
    <name type="scientific">Priapulus caudatus</name>
    <name type="common">Priapulid worm</name>
    <dbReference type="NCBI Taxonomy" id="37621"/>
    <lineage>
        <taxon>Eukaryota</taxon>
        <taxon>Metazoa</taxon>
        <taxon>Ecdysozoa</taxon>
        <taxon>Scalidophora</taxon>
        <taxon>Priapulida</taxon>
        <taxon>Priapulimorpha</taxon>
        <taxon>Priapulimorphida</taxon>
        <taxon>Priapulidae</taxon>
        <taxon>Priapulus</taxon>
    </lineage>
</organism>
<dbReference type="InterPro" id="IPR013099">
    <property type="entry name" value="K_chnl_dom"/>
</dbReference>
<feature type="transmembrane region" description="Helical" evidence="16">
    <location>
        <begin position="95"/>
        <end position="113"/>
    </location>
</feature>
<feature type="region of interest" description="Disordered" evidence="15">
    <location>
        <begin position="172"/>
        <end position="196"/>
    </location>
</feature>
<keyword evidence="7" id="KW-0630">Potassium</keyword>
<feature type="domain" description="Potassium channel" evidence="17">
    <location>
        <begin position="90"/>
        <end position="147"/>
    </location>
</feature>
<keyword evidence="5 14" id="KW-0812">Transmembrane</keyword>
<evidence type="ECO:0000256" key="16">
    <source>
        <dbReference type="SAM" id="Phobius"/>
    </source>
</evidence>
<dbReference type="SUPFAM" id="SSF81324">
    <property type="entry name" value="Voltage-gated potassium channels"/>
    <property type="match status" value="2"/>
</dbReference>
<evidence type="ECO:0000256" key="15">
    <source>
        <dbReference type="SAM" id="MobiDB-lite"/>
    </source>
</evidence>
<evidence type="ECO:0000256" key="9">
    <source>
        <dbReference type="ARBA" id="ARBA00022989"/>
    </source>
</evidence>
<evidence type="ECO:0000256" key="7">
    <source>
        <dbReference type="ARBA" id="ARBA00022826"/>
    </source>
</evidence>
<evidence type="ECO:0000256" key="13">
    <source>
        <dbReference type="ARBA" id="ARBA00034430"/>
    </source>
</evidence>